<evidence type="ECO:0000259" key="6">
    <source>
        <dbReference type="Pfam" id="PF00056"/>
    </source>
</evidence>
<dbReference type="InterPro" id="IPR015955">
    <property type="entry name" value="Lactate_DH/Glyco_Ohase_4_C"/>
</dbReference>
<dbReference type="Pfam" id="PF00056">
    <property type="entry name" value="Ldh_1_N"/>
    <property type="match status" value="1"/>
</dbReference>
<keyword evidence="2 4" id="KW-0520">NAD</keyword>
<dbReference type="AlphaFoldDB" id="A0A5N4A5W7"/>
<organism evidence="8 9">
    <name type="scientific">Photinus pyralis</name>
    <name type="common">Common eastern firefly</name>
    <name type="synonym">Lampyris pyralis</name>
    <dbReference type="NCBI Taxonomy" id="7054"/>
    <lineage>
        <taxon>Eukaryota</taxon>
        <taxon>Metazoa</taxon>
        <taxon>Ecdysozoa</taxon>
        <taxon>Arthropoda</taxon>
        <taxon>Hexapoda</taxon>
        <taxon>Insecta</taxon>
        <taxon>Pterygota</taxon>
        <taxon>Neoptera</taxon>
        <taxon>Endopterygota</taxon>
        <taxon>Coleoptera</taxon>
        <taxon>Polyphaga</taxon>
        <taxon>Elateriformia</taxon>
        <taxon>Elateroidea</taxon>
        <taxon>Lampyridae</taxon>
        <taxon>Lampyrinae</taxon>
        <taxon>Photinus</taxon>
    </lineage>
</organism>
<name>A0A5N4A5W7_PHOPY</name>
<dbReference type="InterPro" id="IPR022383">
    <property type="entry name" value="Lactate/malate_DH_C"/>
</dbReference>
<dbReference type="PRINTS" id="PR00086">
    <property type="entry name" value="LLDHDRGNASE"/>
</dbReference>
<reference evidence="8 9" key="1">
    <citation type="journal article" date="2018" name="Elife">
        <title>Firefly genomes illuminate parallel origins of bioluminescence in beetles.</title>
        <authorList>
            <person name="Fallon T.R."/>
            <person name="Lower S.E."/>
            <person name="Chang C.H."/>
            <person name="Bessho-Uehara M."/>
            <person name="Martin G.J."/>
            <person name="Bewick A.J."/>
            <person name="Behringer M."/>
            <person name="Debat H.J."/>
            <person name="Wong I."/>
            <person name="Day J.C."/>
            <person name="Suvorov A."/>
            <person name="Silva C.J."/>
            <person name="Stanger-Hall K.F."/>
            <person name="Hall D.W."/>
            <person name="Schmitz R.J."/>
            <person name="Nelson D.R."/>
            <person name="Lewis S.M."/>
            <person name="Shigenobu S."/>
            <person name="Bybee S.M."/>
            <person name="Larracuente A.M."/>
            <person name="Oba Y."/>
            <person name="Weng J.K."/>
        </authorList>
    </citation>
    <scope>NUCLEOTIDE SEQUENCE [LARGE SCALE GENOMIC DNA]</scope>
    <source>
        <strain evidence="8">1611_PpyrPB1</strain>
        <tissue evidence="8">Whole body</tissue>
    </source>
</reference>
<feature type="active site" description="Proton acceptor" evidence="3">
    <location>
        <position position="210"/>
    </location>
</feature>
<dbReference type="PIRSF" id="PIRSF000102">
    <property type="entry name" value="Lac_mal_DH"/>
    <property type="match status" value="1"/>
</dbReference>
<dbReference type="PANTHER" id="PTHR43128:SF16">
    <property type="entry name" value="L-LACTATE DEHYDROGENASE"/>
    <property type="match status" value="1"/>
</dbReference>
<sequence>MSLANKFLSILTRRYRLKKSYCSSNRCSSSTKDQILHHLSNPAECHRSKVSIIGVGNVGIAVAVSLLAQNITNDIAIVSLNEQKLKGEVLDLQHASQFLYDPSVVGGTDLKITQNSYVTIIAASDKDVKPLDMIRNISADVIKHSPHTFLIIVSDPVNVLTQECAKTLGVPKNRIIGTGCHVDSVRLRHLISQKYGVAPESCSGWVLGDHGDCSVIAWSTLSVGGTRISSTDQWPGLHEEIIKVTKYDGKSTSTWTIALSISDMVKSILQNTRKVFSVSVPVKGFYGIMDDVYLSLPSVLGANGVSEIVQLPLTDTEIEALQRAACHMKTLQQELTC</sequence>
<evidence type="ECO:0000256" key="3">
    <source>
        <dbReference type="PIRSR" id="PIRSR000102-1"/>
    </source>
</evidence>
<dbReference type="Pfam" id="PF02866">
    <property type="entry name" value="Ldh_1_C"/>
    <property type="match status" value="1"/>
</dbReference>
<dbReference type="OrthoDB" id="5405561at2759"/>
<feature type="binding site" evidence="4">
    <location>
        <begin position="54"/>
        <end position="59"/>
    </location>
    <ligand>
        <name>NAD(+)</name>
        <dbReference type="ChEBI" id="CHEBI:57540"/>
    </ligand>
</feature>
<protein>
    <recommendedName>
        <fullName evidence="10">L-lactate dehydrogenase</fullName>
    </recommendedName>
</protein>
<evidence type="ECO:0000313" key="9">
    <source>
        <dbReference type="Proteomes" id="UP000327044"/>
    </source>
</evidence>
<dbReference type="InParanoid" id="A0A5N4A5W7"/>
<dbReference type="InterPro" id="IPR036291">
    <property type="entry name" value="NAD(P)-bd_dom_sf"/>
</dbReference>
<comment type="caution">
    <text evidence="8">The sequence shown here is derived from an EMBL/GenBank/DDBJ whole genome shotgun (WGS) entry which is preliminary data.</text>
</comment>
<feature type="domain" description="Lactate/malate dehydrogenase N-terminal" evidence="6">
    <location>
        <begin position="49"/>
        <end position="177"/>
    </location>
</feature>
<dbReference type="GO" id="GO:0004459">
    <property type="term" value="F:L-lactate dehydrogenase (NAD+) activity"/>
    <property type="evidence" value="ECO:0007669"/>
    <property type="project" value="TreeGrafter"/>
</dbReference>
<evidence type="ECO:0000313" key="8">
    <source>
        <dbReference type="EMBL" id="KAB0792734.1"/>
    </source>
</evidence>
<comment type="similarity">
    <text evidence="5">Belongs to the LDH/MDH superfamily.</text>
</comment>
<feature type="domain" description="Lactate/malate dehydrogenase C-terminal" evidence="7">
    <location>
        <begin position="182"/>
        <end position="329"/>
    </location>
</feature>
<dbReference type="EMBL" id="VVIM01000010">
    <property type="protein sequence ID" value="KAB0792734.1"/>
    <property type="molecule type" value="Genomic_DNA"/>
</dbReference>
<dbReference type="InterPro" id="IPR001236">
    <property type="entry name" value="Lactate/malate_DH_N"/>
</dbReference>
<dbReference type="Gene3D" id="3.90.110.10">
    <property type="entry name" value="Lactate dehydrogenase/glycoside hydrolase, family 4, C-terminal"/>
    <property type="match status" value="1"/>
</dbReference>
<evidence type="ECO:0008006" key="10">
    <source>
        <dbReference type="Google" id="ProtNLM"/>
    </source>
</evidence>
<dbReference type="InterPro" id="IPR001557">
    <property type="entry name" value="L-lactate/malate_DH"/>
</dbReference>
<evidence type="ECO:0000256" key="2">
    <source>
        <dbReference type="ARBA" id="ARBA00023027"/>
    </source>
</evidence>
<dbReference type="GO" id="GO:0006089">
    <property type="term" value="P:lactate metabolic process"/>
    <property type="evidence" value="ECO:0007669"/>
    <property type="project" value="TreeGrafter"/>
</dbReference>
<evidence type="ECO:0000256" key="1">
    <source>
        <dbReference type="ARBA" id="ARBA00023002"/>
    </source>
</evidence>
<gene>
    <name evidence="8" type="ORF">PPYR_14693</name>
</gene>
<dbReference type="SUPFAM" id="SSF51735">
    <property type="entry name" value="NAD(P)-binding Rossmann-fold domains"/>
    <property type="match status" value="1"/>
</dbReference>
<dbReference type="PANTHER" id="PTHR43128">
    <property type="entry name" value="L-2-HYDROXYCARBOXYLATE DEHYDROGENASE (NAD(P)(+))"/>
    <property type="match status" value="1"/>
</dbReference>
<evidence type="ECO:0000256" key="5">
    <source>
        <dbReference type="RuleBase" id="RU003369"/>
    </source>
</evidence>
<dbReference type="Proteomes" id="UP000327044">
    <property type="component" value="Unassembled WGS sequence"/>
</dbReference>
<evidence type="ECO:0000256" key="4">
    <source>
        <dbReference type="PIRSR" id="PIRSR000102-3"/>
    </source>
</evidence>
<accession>A0A5N4A5W7</accession>
<proteinExistence type="inferred from homology"/>
<keyword evidence="1 5" id="KW-0560">Oxidoreductase</keyword>
<evidence type="ECO:0000259" key="7">
    <source>
        <dbReference type="Pfam" id="PF02866"/>
    </source>
</evidence>
<keyword evidence="9" id="KW-1185">Reference proteome</keyword>
<dbReference type="Gene3D" id="3.40.50.720">
    <property type="entry name" value="NAD(P)-binding Rossmann-like Domain"/>
    <property type="match status" value="1"/>
</dbReference>
<dbReference type="SUPFAM" id="SSF56327">
    <property type="entry name" value="LDH C-terminal domain-like"/>
    <property type="match status" value="1"/>
</dbReference>